<accession>A0A318J731</accession>
<gene>
    <name evidence="1" type="ORF">DFR42_10291</name>
</gene>
<reference evidence="1 2" key="1">
    <citation type="submission" date="2018-05" db="EMBL/GenBank/DDBJ databases">
        <title>Genomic Encyclopedia of Type Strains, Phase IV (KMG-IV): sequencing the most valuable type-strain genomes for metagenomic binning, comparative biology and taxonomic classification.</title>
        <authorList>
            <person name="Goeker M."/>
        </authorList>
    </citation>
    <scope>NUCLEOTIDE SEQUENCE [LARGE SCALE GENOMIC DNA]</scope>
    <source>
        <strain evidence="1 2">DSM 19792</strain>
    </source>
</reference>
<dbReference type="RefSeq" id="WP_110254372.1">
    <property type="nucleotide sequence ID" value="NZ_QJKB01000002.1"/>
</dbReference>
<evidence type="ECO:0008006" key="3">
    <source>
        <dbReference type="Google" id="ProtNLM"/>
    </source>
</evidence>
<dbReference type="AlphaFoldDB" id="A0A318J731"/>
<evidence type="ECO:0000313" key="2">
    <source>
        <dbReference type="Proteomes" id="UP000247792"/>
    </source>
</evidence>
<comment type="caution">
    <text evidence="1">The sequence shown here is derived from an EMBL/GenBank/DDBJ whole genome shotgun (WGS) entry which is preliminary data.</text>
</comment>
<dbReference type="InterPro" id="IPR029058">
    <property type="entry name" value="AB_hydrolase_fold"/>
</dbReference>
<dbReference type="EMBL" id="QJKB01000002">
    <property type="protein sequence ID" value="PXX44879.1"/>
    <property type="molecule type" value="Genomic_DNA"/>
</dbReference>
<keyword evidence="2" id="KW-1185">Reference proteome</keyword>
<dbReference type="SUPFAM" id="SSF53474">
    <property type="entry name" value="alpha/beta-Hydrolases"/>
    <property type="match status" value="1"/>
</dbReference>
<dbReference type="GO" id="GO:0016787">
    <property type="term" value="F:hydrolase activity"/>
    <property type="evidence" value="ECO:0007669"/>
    <property type="project" value="InterPro"/>
</dbReference>
<sequence>MQILTLPGLYSSGPGHWQTRWEAELANVKRVEQQDWDHPVKDVWVATLSAAVNAVSDEVVLVAHSMGCALTAWWLASDMPGVLDKNKVKAAFLVAPPNVGRENFPAPTFNPMPLLRFPFPVAVVASSDDPWCDVSIAEGWATSWGADLHLIGAKSHINGDSGLGSWKQGQDWLNALIEKTAKPAA</sequence>
<organism evidence="1 2">
    <name type="scientific">Undibacterium pigrum</name>
    <dbReference type="NCBI Taxonomy" id="401470"/>
    <lineage>
        <taxon>Bacteria</taxon>
        <taxon>Pseudomonadati</taxon>
        <taxon>Pseudomonadota</taxon>
        <taxon>Betaproteobacteria</taxon>
        <taxon>Burkholderiales</taxon>
        <taxon>Oxalobacteraceae</taxon>
        <taxon>Undibacterium</taxon>
    </lineage>
</organism>
<dbReference type="Pfam" id="PF06821">
    <property type="entry name" value="Ser_hydrolase"/>
    <property type="match status" value="1"/>
</dbReference>
<name>A0A318J731_9BURK</name>
<proteinExistence type="predicted"/>
<evidence type="ECO:0000313" key="1">
    <source>
        <dbReference type="EMBL" id="PXX44879.1"/>
    </source>
</evidence>
<dbReference type="OrthoDB" id="9804993at2"/>
<protein>
    <recommendedName>
        <fullName evidence="3">Alpha/beta hydrolase</fullName>
    </recommendedName>
</protein>
<dbReference type="Proteomes" id="UP000247792">
    <property type="component" value="Unassembled WGS sequence"/>
</dbReference>
<dbReference type="InterPro" id="IPR010662">
    <property type="entry name" value="RBBP9/YdeN"/>
</dbReference>
<dbReference type="Gene3D" id="3.40.50.1820">
    <property type="entry name" value="alpha/beta hydrolase"/>
    <property type="match status" value="1"/>
</dbReference>